<protein>
    <submittedName>
        <fullName evidence="6">Putative TetR family transcriptional regulator</fullName>
    </submittedName>
</protein>
<dbReference type="GO" id="GO:0000976">
    <property type="term" value="F:transcription cis-regulatory region binding"/>
    <property type="evidence" value="ECO:0007669"/>
    <property type="project" value="TreeGrafter"/>
</dbReference>
<name>M0QD16_9ACTN</name>
<evidence type="ECO:0000256" key="3">
    <source>
        <dbReference type="ARBA" id="ARBA00023163"/>
    </source>
</evidence>
<evidence type="ECO:0000313" key="7">
    <source>
        <dbReference type="Proteomes" id="UP000011666"/>
    </source>
</evidence>
<feature type="domain" description="HTH tetR-type" evidence="5">
    <location>
        <begin position="6"/>
        <end position="66"/>
    </location>
</feature>
<evidence type="ECO:0000256" key="1">
    <source>
        <dbReference type="ARBA" id="ARBA00023015"/>
    </source>
</evidence>
<evidence type="ECO:0000256" key="2">
    <source>
        <dbReference type="ARBA" id="ARBA00023125"/>
    </source>
</evidence>
<dbReference type="SUPFAM" id="SSF46689">
    <property type="entry name" value="Homeodomain-like"/>
    <property type="match status" value="1"/>
</dbReference>
<dbReference type="PROSITE" id="PS50977">
    <property type="entry name" value="HTH_TETR_2"/>
    <property type="match status" value="1"/>
</dbReference>
<accession>M0QD16</accession>
<dbReference type="PANTHER" id="PTHR30055">
    <property type="entry name" value="HTH-TYPE TRANSCRIPTIONAL REGULATOR RUTR"/>
    <property type="match status" value="1"/>
</dbReference>
<sequence>MARWTPGARERLQQAALDLFATHGYDKVTVAEIAEAAGVTERTFFRHFDVKREVLFIGQDEFAGAFLTPIGDLPDEQTDPGTIVLAALAGACDFFPDDRRPFSRARDAIIDAEPALQERELLKLAGLTDSLTRAMSVRGIDPQRARLAAETATVAFRTTFATWIADGENRSFRAVLDSVLADLTVLADGMAAHPPIS</sequence>
<dbReference type="STRING" id="1223545.GS4_02_02140"/>
<keyword evidence="3" id="KW-0804">Transcription</keyword>
<dbReference type="Gene3D" id="1.10.357.10">
    <property type="entry name" value="Tetracycline Repressor, domain 2"/>
    <property type="match status" value="1"/>
</dbReference>
<reference evidence="6 7" key="1">
    <citation type="submission" date="2013-01" db="EMBL/GenBank/DDBJ databases">
        <title>Whole genome shotgun sequence of Gordonia soli NBRC 108243.</title>
        <authorList>
            <person name="Isaki-Nakamura S."/>
            <person name="Hosoyama A."/>
            <person name="Tsuchikane K."/>
            <person name="Ando Y."/>
            <person name="Baba S."/>
            <person name="Ohji S."/>
            <person name="Hamada M."/>
            <person name="Tamura T."/>
            <person name="Yamazoe A."/>
            <person name="Yamazaki S."/>
            <person name="Fujita N."/>
        </authorList>
    </citation>
    <scope>NUCLEOTIDE SEQUENCE [LARGE SCALE GENOMIC DNA]</scope>
    <source>
        <strain evidence="6 7">NBRC 108243</strain>
    </source>
</reference>
<proteinExistence type="predicted"/>
<dbReference type="AlphaFoldDB" id="M0QD16"/>
<organism evidence="6 7">
    <name type="scientific">Gordonia soli NBRC 108243</name>
    <dbReference type="NCBI Taxonomy" id="1223545"/>
    <lineage>
        <taxon>Bacteria</taxon>
        <taxon>Bacillati</taxon>
        <taxon>Actinomycetota</taxon>
        <taxon>Actinomycetes</taxon>
        <taxon>Mycobacteriales</taxon>
        <taxon>Gordoniaceae</taxon>
        <taxon>Gordonia</taxon>
    </lineage>
</organism>
<dbReference type="Proteomes" id="UP000011666">
    <property type="component" value="Unassembled WGS sequence"/>
</dbReference>
<dbReference type="EMBL" id="BANX01000002">
    <property type="protein sequence ID" value="GAC66503.1"/>
    <property type="molecule type" value="Genomic_DNA"/>
</dbReference>
<comment type="caution">
    <text evidence="6">The sequence shown here is derived from an EMBL/GenBank/DDBJ whole genome shotgun (WGS) entry which is preliminary data.</text>
</comment>
<dbReference type="PANTHER" id="PTHR30055:SF238">
    <property type="entry name" value="MYCOFACTOCIN BIOSYNTHESIS TRANSCRIPTIONAL REGULATOR MFTR-RELATED"/>
    <property type="match status" value="1"/>
</dbReference>
<evidence type="ECO:0000259" key="5">
    <source>
        <dbReference type="PROSITE" id="PS50977"/>
    </source>
</evidence>
<dbReference type="PRINTS" id="PR00455">
    <property type="entry name" value="HTHTETR"/>
</dbReference>
<evidence type="ECO:0000313" key="6">
    <source>
        <dbReference type="EMBL" id="GAC66503.1"/>
    </source>
</evidence>
<feature type="DNA-binding region" description="H-T-H motif" evidence="4">
    <location>
        <begin position="29"/>
        <end position="48"/>
    </location>
</feature>
<dbReference type="OrthoDB" id="4746440at2"/>
<dbReference type="GO" id="GO:0003700">
    <property type="term" value="F:DNA-binding transcription factor activity"/>
    <property type="evidence" value="ECO:0007669"/>
    <property type="project" value="TreeGrafter"/>
</dbReference>
<keyword evidence="7" id="KW-1185">Reference proteome</keyword>
<evidence type="ECO:0000256" key="4">
    <source>
        <dbReference type="PROSITE-ProRule" id="PRU00335"/>
    </source>
</evidence>
<dbReference type="RefSeq" id="WP_007616777.1">
    <property type="nucleotide sequence ID" value="NZ_BANX01000002.1"/>
</dbReference>
<dbReference type="InterPro" id="IPR009057">
    <property type="entry name" value="Homeodomain-like_sf"/>
</dbReference>
<keyword evidence="1" id="KW-0805">Transcription regulation</keyword>
<dbReference type="eggNOG" id="COG1309">
    <property type="taxonomic scope" value="Bacteria"/>
</dbReference>
<dbReference type="InterPro" id="IPR001647">
    <property type="entry name" value="HTH_TetR"/>
</dbReference>
<keyword evidence="2 4" id="KW-0238">DNA-binding</keyword>
<gene>
    <name evidence="6" type="ORF">GS4_02_02140</name>
</gene>
<dbReference type="InterPro" id="IPR050109">
    <property type="entry name" value="HTH-type_TetR-like_transc_reg"/>
</dbReference>
<dbReference type="Pfam" id="PF00440">
    <property type="entry name" value="TetR_N"/>
    <property type="match status" value="1"/>
</dbReference>